<accession>A0AAN9J359</accession>
<reference evidence="2 3" key="1">
    <citation type="submission" date="2024-01" db="EMBL/GenBank/DDBJ databases">
        <title>The genomes of 5 underutilized Papilionoideae crops provide insights into root nodulation and disease resistanc.</title>
        <authorList>
            <person name="Yuan L."/>
        </authorList>
    </citation>
    <scope>NUCLEOTIDE SEQUENCE [LARGE SCALE GENOMIC DNA]</scope>
    <source>
        <strain evidence="2">ZHUSHIDOU_FW_LH</strain>
        <tissue evidence="2">Leaf</tissue>
    </source>
</reference>
<dbReference type="EMBL" id="JAYWIO010000001">
    <property type="protein sequence ID" value="KAK7290954.1"/>
    <property type="molecule type" value="Genomic_DNA"/>
</dbReference>
<evidence type="ECO:0000256" key="1">
    <source>
        <dbReference type="SAM" id="Phobius"/>
    </source>
</evidence>
<keyword evidence="1" id="KW-1133">Transmembrane helix</keyword>
<evidence type="ECO:0000313" key="3">
    <source>
        <dbReference type="Proteomes" id="UP001372338"/>
    </source>
</evidence>
<proteinExistence type="predicted"/>
<comment type="caution">
    <text evidence="2">The sequence shown here is derived from an EMBL/GenBank/DDBJ whole genome shotgun (WGS) entry which is preliminary data.</text>
</comment>
<feature type="transmembrane region" description="Helical" evidence="1">
    <location>
        <begin position="30"/>
        <end position="51"/>
    </location>
</feature>
<keyword evidence="3" id="KW-1185">Reference proteome</keyword>
<protein>
    <submittedName>
        <fullName evidence="2">Uncharacterized protein</fullName>
    </submittedName>
</protein>
<evidence type="ECO:0000313" key="2">
    <source>
        <dbReference type="EMBL" id="KAK7290954.1"/>
    </source>
</evidence>
<keyword evidence="1" id="KW-0472">Membrane</keyword>
<dbReference type="AlphaFoldDB" id="A0AAN9J359"/>
<organism evidence="2 3">
    <name type="scientific">Crotalaria pallida</name>
    <name type="common">Smooth rattlebox</name>
    <name type="synonym">Crotalaria striata</name>
    <dbReference type="NCBI Taxonomy" id="3830"/>
    <lineage>
        <taxon>Eukaryota</taxon>
        <taxon>Viridiplantae</taxon>
        <taxon>Streptophyta</taxon>
        <taxon>Embryophyta</taxon>
        <taxon>Tracheophyta</taxon>
        <taxon>Spermatophyta</taxon>
        <taxon>Magnoliopsida</taxon>
        <taxon>eudicotyledons</taxon>
        <taxon>Gunneridae</taxon>
        <taxon>Pentapetalae</taxon>
        <taxon>rosids</taxon>
        <taxon>fabids</taxon>
        <taxon>Fabales</taxon>
        <taxon>Fabaceae</taxon>
        <taxon>Papilionoideae</taxon>
        <taxon>50 kb inversion clade</taxon>
        <taxon>genistoids sensu lato</taxon>
        <taxon>core genistoids</taxon>
        <taxon>Crotalarieae</taxon>
        <taxon>Crotalaria</taxon>
    </lineage>
</organism>
<gene>
    <name evidence="2" type="ORF">RIF29_05763</name>
</gene>
<keyword evidence="1" id="KW-0812">Transmembrane</keyword>
<name>A0AAN9J359_CROPI</name>
<sequence length="66" mass="7550">MLIYSVIVMVKYKMEMIFFPSLPVAERLSAAVYCIIISIQLQPIHYVVVFCGRAWKSKINRIGLAS</sequence>
<dbReference type="Proteomes" id="UP001372338">
    <property type="component" value="Unassembled WGS sequence"/>
</dbReference>